<feature type="compositionally biased region" description="Basic and acidic residues" evidence="1">
    <location>
        <begin position="46"/>
        <end position="62"/>
    </location>
</feature>
<dbReference type="Proteomes" id="UP000799421">
    <property type="component" value="Unassembled WGS sequence"/>
</dbReference>
<gene>
    <name evidence="2" type="ORF">K470DRAFT_268937</name>
</gene>
<accession>A0A6A7C551</accession>
<dbReference type="AlphaFoldDB" id="A0A6A7C551"/>
<reference evidence="2" key="1">
    <citation type="journal article" date="2020" name="Stud. Mycol.">
        <title>101 Dothideomycetes genomes: a test case for predicting lifestyles and emergence of pathogens.</title>
        <authorList>
            <person name="Haridas S."/>
            <person name="Albert R."/>
            <person name="Binder M."/>
            <person name="Bloem J."/>
            <person name="Labutti K."/>
            <person name="Salamov A."/>
            <person name="Andreopoulos B."/>
            <person name="Baker S."/>
            <person name="Barry K."/>
            <person name="Bills G."/>
            <person name="Bluhm B."/>
            <person name="Cannon C."/>
            <person name="Castanera R."/>
            <person name="Culley D."/>
            <person name="Daum C."/>
            <person name="Ezra D."/>
            <person name="Gonzalez J."/>
            <person name="Henrissat B."/>
            <person name="Kuo A."/>
            <person name="Liang C."/>
            <person name="Lipzen A."/>
            <person name="Lutzoni F."/>
            <person name="Magnuson J."/>
            <person name="Mondo S."/>
            <person name="Nolan M."/>
            <person name="Ohm R."/>
            <person name="Pangilinan J."/>
            <person name="Park H.-J."/>
            <person name="Ramirez L."/>
            <person name="Alfaro M."/>
            <person name="Sun H."/>
            <person name="Tritt A."/>
            <person name="Yoshinaga Y."/>
            <person name="Zwiers L.-H."/>
            <person name="Turgeon B."/>
            <person name="Goodwin S."/>
            <person name="Spatafora J."/>
            <person name="Crous P."/>
            <person name="Grigoriev I."/>
        </authorList>
    </citation>
    <scope>NUCLEOTIDE SEQUENCE</scope>
    <source>
        <strain evidence="2">CBS 480.64</strain>
    </source>
</reference>
<evidence type="ECO:0000313" key="2">
    <source>
        <dbReference type="EMBL" id="KAF2862614.1"/>
    </source>
</evidence>
<dbReference type="EMBL" id="MU005965">
    <property type="protein sequence ID" value="KAF2862614.1"/>
    <property type="molecule type" value="Genomic_DNA"/>
</dbReference>
<feature type="compositionally biased region" description="Acidic residues" evidence="1">
    <location>
        <begin position="75"/>
        <end position="90"/>
    </location>
</feature>
<feature type="region of interest" description="Disordered" evidence="1">
    <location>
        <begin position="1"/>
        <end position="120"/>
    </location>
</feature>
<proteinExistence type="predicted"/>
<keyword evidence="3" id="KW-1185">Reference proteome</keyword>
<evidence type="ECO:0000313" key="3">
    <source>
        <dbReference type="Proteomes" id="UP000799421"/>
    </source>
</evidence>
<name>A0A6A7C551_9PEZI</name>
<organism evidence="2 3">
    <name type="scientific">Piedraia hortae CBS 480.64</name>
    <dbReference type="NCBI Taxonomy" id="1314780"/>
    <lineage>
        <taxon>Eukaryota</taxon>
        <taxon>Fungi</taxon>
        <taxon>Dikarya</taxon>
        <taxon>Ascomycota</taxon>
        <taxon>Pezizomycotina</taxon>
        <taxon>Dothideomycetes</taxon>
        <taxon>Dothideomycetidae</taxon>
        <taxon>Capnodiales</taxon>
        <taxon>Piedraiaceae</taxon>
        <taxon>Piedraia</taxon>
    </lineage>
</organism>
<sequence length="210" mass="23261">MSNKYFYVEVPSDESFSDPEFERLVDSNESPQARSPARPAVGQEPRPTEGKDIAIDTAERGAFKKSSLGGREESESFGEADDEETEDEGNDNAKKAKVDGTSGRGRMKMSIKGNRDGKSKVVKLRVAEKDKLKNIFSGPGSAKANAIRLTEEEAQDVIEANDKAMWTAQVDESTVQDAAGNDRKWKGYGRWREWVQGEKKKCSYGLDDGR</sequence>
<evidence type="ECO:0000256" key="1">
    <source>
        <dbReference type="SAM" id="MobiDB-lite"/>
    </source>
</evidence>
<protein>
    <submittedName>
        <fullName evidence="2">Uncharacterized protein</fullName>
    </submittedName>
</protein>